<protein>
    <submittedName>
        <fullName evidence="6">Arabinanase/levansucrase/invertase</fullName>
    </submittedName>
</protein>
<dbReference type="Gene3D" id="2.115.10.20">
    <property type="entry name" value="Glycosyl hydrolase domain, family 43"/>
    <property type="match status" value="1"/>
</dbReference>
<evidence type="ECO:0000256" key="5">
    <source>
        <dbReference type="SAM" id="SignalP"/>
    </source>
</evidence>
<dbReference type="InterPro" id="IPR006710">
    <property type="entry name" value="Glyco_hydro_43"/>
</dbReference>
<dbReference type="PANTHER" id="PTHR22925:SF3">
    <property type="entry name" value="GLYCOSYL HYDROLASE FAMILY PROTEIN 43"/>
    <property type="match status" value="1"/>
</dbReference>
<proteinExistence type="inferred from homology"/>
<name>A0A1J7J2Y4_9PEZI</name>
<dbReference type="STRING" id="1408157.A0A1J7J2Y4"/>
<evidence type="ECO:0000256" key="2">
    <source>
        <dbReference type="ARBA" id="ARBA00022801"/>
    </source>
</evidence>
<dbReference type="PANTHER" id="PTHR22925">
    <property type="entry name" value="GLYCOSYL HYDROLASE 43 FAMILY MEMBER"/>
    <property type="match status" value="1"/>
</dbReference>
<gene>
    <name evidence="6" type="ORF">CONLIGDRAFT_657720</name>
</gene>
<feature type="chain" id="PRO_5012588734" evidence="5">
    <location>
        <begin position="16"/>
        <end position="439"/>
    </location>
</feature>
<dbReference type="AlphaFoldDB" id="A0A1J7J2Y4"/>
<dbReference type="SUPFAM" id="SSF75005">
    <property type="entry name" value="Arabinanase/levansucrase/invertase"/>
    <property type="match status" value="1"/>
</dbReference>
<dbReference type="GO" id="GO:0004553">
    <property type="term" value="F:hydrolase activity, hydrolyzing O-glycosyl compounds"/>
    <property type="evidence" value="ECO:0007669"/>
    <property type="project" value="InterPro"/>
</dbReference>
<evidence type="ECO:0000313" key="7">
    <source>
        <dbReference type="Proteomes" id="UP000182658"/>
    </source>
</evidence>
<comment type="similarity">
    <text evidence="1 4">Belongs to the glycosyl hydrolase 43 family.</text>
</comment>
<dbReference type="EMBL" id="KV875106">
    <property type="protein sequence ID" value="OIW23524.1"/>
    <property type="molecule type" value="Genomic_DNA"/>
</dbReference>
<organism evidence="6 7">
    <name type="scientific">Coniochaeta ligniaria NRRL 30616</name>
    <dbReference type="NCBI Taxonomy" id="1408157"/>
    <lineage>
        <taxon>Eukaryota</taxon>
        <taxon>Fungi</taxon>
        <taxon>Dikarya</taxon>
        <taxon>Ascomycota</taxon>
        <taxon>Pezizomycotina</taxon>
        <taxon>Sordariomycetes</taxon>
        <taxon>Sordariomycetidae</taxon>
        <taxon>Coniochaetales</taxon>
        <taxon>Coniochaetaceae</taxon>
        <taxon>Coniochaeta</taxon>
    </lineage>
</organism>
<dbReference type="OrthoDB" id="5211809at2759"/>
<evidence type="ECO:0000256" key="4">
    <source>
        <dbReference type="RuleBase" id="RU361187"/>
    </source>
</evidence>
<keyword evidence="5" id="KW-0732">Signal</keyword>
<dbReference type="Proteomes" id="UP000182658">
    <property type="component" value="Unassembled WGS sequence"/>
</dbReference>
<evidence type="ECO:0000313" key="6">
    <source>
        <dbReference type="EMBL" id="OIW23524.1"/>
    </source>
</evidence>
<keyword evidence="2 4" id="KW-0378">Hydrolase</keyword>
<feature type="signal peptide" evidence="5">
    <location>
        <begin position="1"/>
        <end position="15"/>
    </location>
</feature>
<dbReference type="InterPro" id="IPR023296">
    <property type="entry name" value="Glyco_hydro_beta-prop_sf"/>
</dbReference>
<evidence type="ECO:0000256" key="1">
    <source>
        <dbReference type="ARBA" id="ARBA00009865"/>
    </source>
</evidence>
<keyword evidence="7" id="KW-1185">Reference proteome</keyword>
<keyword evidence="3 4" id="KW-0326">Glycosidase</keyword>
<reference evidence="6 7" key="1">
    <citation type="submission" date="2016-10" db="EMBL/GenBank/DDBJ databases">
        <title>Draft genome sequence of Coniochaeta ligniaria NRRL30616, a lignocellulolytic fungus for bioabatement of inhibitors in plant biomass hydrolysates.</title>
        <authorList>
            <consortium name="DOE Joint Genome Institute"/>
            <person name="Jimenez D.J."/>
            <person name="Hector R.E."/>
            <person name="Riley R."/>
            <person name="Sun H."/>
            <person name="Grigoriev I.V."/>
            <person name="Van Elsas J.D."/>
            <person name="Nichols N.N."/>
        </authorList>
    </citation>
    <scope>NUCLEOTIDE SEQUENCE [LARGE SCALE GENOMIC DNA]</scope>
    <source>
        <strain evidence="6 7">NRRL 30616</strain>
    </source>
</reference>
<dbReference type="InParanoid" id="A0A1J7J2Y4"/>
<evidence type="ECO:0000256" key="3">
    <source>
        <dbReference type="ARBA" id="ARBA00023295"/>
    </source>
</evidence>
<accession>A0A1J7J2Y4</accession>
<sequence length="439" mass="47621">MRFLSTLCAVTGALGATSWIAPGAVWYDTDGQKIDAHGGSIVQRGDTFYWVGQSASSNETPMMYSSTDLLSWKNLGKQASSVTGLWRPKIAKPNGSFWLYGQQDRYVLSLKSTQMVGDYSNVNKVYLPPSDYSYSDTGMFYDEASTTWYLLTSADHNTVQINKINSDGTVGARVSAVTGGAYEAPGLFFAGGVYFLIVSGKTGWRANPNKVFTATSLSGPWTGGSNIAPESEKTYNSQNTFELTVKGSQQTTYIYMGDAWDSKGSTGSNYVWLPMAVDPSAKTVTLQYHAMWKVDVGTGVVSYPTTKKRYATRDAKISRRAINFCPSPDLNPCVRVLTNSTSVNPGEEIAFHNVTGTGARQWLSLHFTVNNPEAGQAHMIVNDEVQPMNISDLNSRAGHHGVVPVQLVLKPGDANTLRLGASGASDFEVSVDGVELYED</sequence>
<dbReference type="GO" id="GO:0005975">
    <property type="term" value="P:carbohydrate metabolic process"/>
    <property type="evidence" value="ECO:0007669"/>
    <property type="project" value="InterPro"/>
</dbReference>
<dbReference type="Pfam" id="PF04616">
    <property type="entry name" value="Glyco_hydro_43"/>
    <property type="match status" value="1"/>
</dbReference>